<dbReference type="Proteomes" id="UP000019402">
    <property type="component" value="Unassembled WGS sequence"/>
</dbReference>
<dbReference type="EMBL" id="BAMD01000031">
    <property type="protein sequence ID" value="GAF03808.1"/>
    <property type="molecule type" value="Genomic_DNA"/>
</dbReference>
<dbReference type="SUPFAM" id="SSF48230">
    <property type="entry name" value="Chondroitin AC/alginate lyase"/>
    <property type="match status" value="1"/>
</dbReference>
<dbReference type="PANTHER" id="PTHR39210">
    <property type="entry name" value="HEPARIN-SULFATE LYASE"/>
    <property type="match status" value="1"/>
</dbReference>
<evidence type="ECO:0008006" key="3">
    <source>
        <dbReference type="Google" id="ProtNLM"/>
    </source>
</evidence>
<reference evidence="1 2" key="1">
    <citation type="journal article" date="2014" name="Genome Announc.">
        <title>Draft Genome Sequence of Cytophaga fermentans JCM 21142T, a Facultative Anaerobe Isolated from Marine Mud.</title>
        <authorList>
            <person name="Starns D."/>
            <person name="Oshima K."/>
            <person name="Suda W."/>
            <person name="Iino T."/>
            <person name="Yuki M."/>
            <person name="Inoue J."/>
            <person name="Kitamura K."/>
            <person name="Iida T."/>
            <person name="Darby A."/>
            <person name="Hattori M."/>
            <person name="Ohkuma M."/>
        </authorList>
    </citation>
    <scope>NUCLEOTIDE SEQUENCE [LARGE SCALE GENOMIC DNA]</scope>
    <source>
        <strain evidence="1 2">JCM 21142</strain>
    </source>
</reference>
<dbReference type="AlphaFoldDB" id="W7Y818"/>
<organism evidence="1 2">
    <name type="scientific">Saccharicrinis fermentans DSM 9555 = JCM 21142</name>
    <dbReference type="NCBI Taxonomy" id="869213"/>
    <lineage>
        <taxon>Bacteria</taxon>
        <taxon>Pseudomonadati</taxon>
        <taxon>Bacteroidota</taxon>
        <taxon>Bacteroidia</taxon>
        <taxon>Marinilabiliales</taxon>
        <taxon>Marinilabiliaceae</taxon>
        <taxon>Saccharicrinis</taxon>
    </lineage>
</organism>
<dbReference type="Gene3D" id="1.50.10.100">
    <property type="entry name" value="Chondroitin AC/alginate lyase"/>
    <property type="match status" value="1"/>
</dbReference>
<protein>
    <recommendedName>
        <fullName evidence="3">Alginate lyase</fullName>
    </recommendedName>
</protein>
<dbReference type="Gene3D" id="2.70.98.70">
    <property type="match status" value="1"/>
</dbReference>
<sequence>MARDLYIMRIVLIIIAIVLVSFTQAQSRVGIGKVDFSDWNGIAKVKNNCASMPNGDTISYTYANQNRTYFPNIGRNYYGDAADWTPYSGVCFDIYLKSDARTDVCAIFKVDSLDYDEQNPVSTAKIRLNGNGWHSVYIPWEMFEVDAGQKWGTLFAVKHFLITAQSKGNSIYQIRNVYLTKGRTLALESPIKGKSSHAGSLVYYELKVSNTTAEPQGVSLRIETEGWESMEAIIQPSLMDLEAGETKTCRLTVNIPAKLPAGIREKQLVKAISNGSGASLASMEFITAVRIPFPNIMFTVEGWQQVRDKVDKYDWAKESYMDYVGKADRWKPRKPAYLNEKEGVSILGKPILSEAESKNILNCAIAYQLTQNKIYAKKCIEYLRPLVDEKMGYPARLVGGSNSFVGEGKFWQATARAYDLIRTSEVLTESDHERFEKTFRLFVTRTIQGNTRGAISNWNVAEITAALYCALNLQDWYLIDHLLNSSTGVYKHLEHGIMNDGWWYECAVGYNTWVATEFSEIAIALQPWGINFKDRQFPMGTSKHFSLLASRRKSGIMGMEFEKWGNIERNSIGIKDMWDAAIPFVDFRGVLLAVNDALEGKLSGKDYELAYYLYRDPEYAAIVNRSEKRDLLYGVPDLPKVNSEKMKQSAYADNMGIVQLRSQTKNREQRDQIQAALHYGSHGGYHGHFDRTNLVSMMRYGRSFYGTLMYWYGYSSYLYKFLKQTSINKNMVVVDEKMQQPVENYRTLFHAGEMMQATVVETNSRWSYPPYGGGHDLEKAMWQEGRSIFIPEDVPDYGQCTGFTEPVMQRRLMLVMDDYVVLADYLEGEQEHQFDWTFNAKGFKGIEADKKVYLRHTNQRSTDPLGSAQFITDCDWWNVEGTSRTQFEMCWGEGCDNAGVRLPYSLEGPLKIDVFNAWPLKKDIMIAASNESFYVNKQLWYTVIADGNTLVSDSTGAWILGSRHVSLDIEGTNRLELTTRTPGKINNRTIFWGNAKVVLKDGSEIYLSSLPIKYENMALPAHEGKDYYNGPIKIQGELMEFSIPGMPMNDKVTGKIAVDLSGLDVVRFEAKIGSDYPMGDETSRLKNMAVRSAGSKARYLSVIEPYETESVIRSVTAESPDELRVVLTDGRIQNISISNMEGKNGQVKVAVTEIKDGQVIRKEESNEYRRD</sequence>
<evidence type="ECO:0000313" key="2">
    <source>
        <dbReference type="Proteomes" id="UP000019402"/>
    </source>
</evidence>
<dbReference type="InterPro" id="IPR008929">
    <property type="entry name" value="Chondroitin_lyas"/>
</dbReference>
<keyword evidence="2" id="KW-1185">Reference proteome</keyword>
<name>W7Y818_9BACT</name>
<evidence type="ECO:0000313" key="1">
    <source>
        <dbReference type="EMBL" id="GAF03808.1"/>
    </source>
</evidence>
<dbReference type="eggNOG" id="ENOG50314R4">
    <property type="taxonomic scope" value="Bacteria"/>
</dbReference>
<proteinExistence type="predicted"/>
<gene>
    <name evidence="1" type="ORF">JCM21142_62490</name>
</gene>
<comment type="caution">
    <text evidence="1">The sequence shown here is derived from an EMBL/GenBank/DDBJ whole genome shotgun (WGS) entry which is preliminary data.</text>
</comment>
<dbReference type="STRING" id="869213.GCA_000517085_04693"/>
<accession>W7Y818</accession>
<dbReference type="PANTHER" id="PTHR39210:SF1">
    <property type="entry name" value="HEPARIN-SULFATE LYASE"/>
    <property type="match status" value="1"/>
</dbReference>